<dbReference type="InterPro" id="IPR036249">
    <property type="entry name" value="Thioredoxin-like_sf"/>
</dbReference>
<proteinExistence type="predicted"/>
<dbReference type="EMBL" id="CAICTM010001111">
    <property type="protein sequence ID" value="CAB9520557.1"/>
    <property type="molecule type" value="Genomic_DNA"/>
</dbReference>
<sequence>MTVVAGTRDDTGDRIVGVMAGKSSGDYDDEDLLPKVSLKESNLQVYEHSAAKIGKGIQDQDALNTMIAAFTGIHCTAPRVEGVGGAKDSMVSGKVVVLGGNDYACFAAEGLAALGSQVSLISTNKVKVQNDNVEVLPPVVGDDEIGFASFIGDFDSLLDTADDERPSRMPVGYDSGNDDAMAAMGTTLRLLKQRHNCERYISSMTKAQSIVNKEGVLFGPGKVKKHFQQVQQQVKSRPATFESIVPPPLFGKTVETLLDKGIVYKNNKDFLSENNNNVVLRGWSLNAFMETSMWPSDSSGGGTRAVRFGFPVVEEEENEFTMIAEPPSVSEMISSKSEDEDEKENPYVQKIVGSQGLYETVVKEKRDCVLFLSATFCRTCKTLNPRFTSLARRSMEEDNVYSINDDNFDGILFAKADTGGKVGKELGRLLNVKAVPAFLCFRGGRRFGPTLSISRIPSKKLEAAIEMLESGSEWDTSVIVEAEEKQK</sequence>
<evidence type="ECO:0008006" key="3">
    <source>
        <dbReference type="Google" id="ProtNLM"/>
    </source>
</evidence>
<dbReference type="SUPFAM" id="SSF52833">
    <property type="entry name" value="Thioredoxin-like"/>
    <property type="match status" value="1"/>
</dbReference>
<protein>
    <recommendedName>
        <fullName evidence="3">Thioredoxin domain-containing protein</fullName>
    </recommendedName>
</protein>
<reference evidence="1" key="1">
    <citation type="submission" date="2020-06" db="EMBL/GenBank/DDBJ databases">
        <authorList>
            <consortium name="Plant Systems Biology data submission"/>
        </authorList>
    </citation>
    <scope>NUCLEOTIDE SEQUENCE</scope>
    <source>
        <strain evidence="1">D6</strain>
    </source>
</reference>
<dbReference type="Gene3D" id="3.40.30.10">
    <property type="entry name" value="Glutaredoxin"/>
    <property type="match status" value="1"/>
</dbReference>
<evidence type="ECO:0000313" key="2">
    <source>
        <dbReference type="Proteomes" id="UP001153069"/>
    </source>
</evidence>
<name>A0A9N8HPP8_9STRA</name>
<comment type="caution">
    <text evidence="1">The sequence shown here is derived from an EMBL/GenBank/DDBJ whole genome shotgun (WGS) entry which is preliminary data.</text>
</comment>
<organism evidence="1 2">
    <name type="scientific">Seminavis robusta</name>
    <dbReference type="NCBI Taxonomy" id="568900"/>
    <lineage>
        <taxon>Eukaryota</taxon>
        <taxon>Sar</taxon>
        <taxon>Stramenopiles</taxon>
        <taxon>Ochrophyta</taxon>
        <taxon>Bacillariophyta</taxon>
        <taxon>Bacillariophyceae</taxon>
        <taxon>Bacillariophycidae</taxon>
        <taxon>Naviculales</taxon>
        <taxon>Naviculaceae</taxon>
        <taxon>Seminavis</taxon>
    </lineage>
</organism>
<gene>
    <name evidence="1" type="ORF">SEMRO_1113_G242700.1</name>
</gene>
<dbReference type="AlphaFoldDB" id="A0A9N8HPP8"/>
<dbReference type="Proteomes" id="UP001153069">
    <property type="component" value="Unassembled WGS sequence"/>
</dbReference>
<keyword evidence="2" id="KW-1185">Reference proteome</keyword>
<accession>A0A9N8HPP8</accession>
<dbReference type="OrthoDB" id="2121326at2759"/>
<dbReference type="CDD" id="cd02947">
    <property type="entry name" value="TRX_family"/>
    <property type="match status" value="1"/>
</dbReference>
<evidence type="ECO:0000313" key="1">
    <source>
        <dbReference type="EMBL" id="CAB9520557.1"/>
    </source>
</evidence>